<dbReference type="AlphaFoldDB" id="A0A7V4U3K9"/>
<proteinExistence type="predicted"/>
<reference evidence="2" key="1">
    <citation type="journal article" date="2020" name="mSystems">
        <title>Genome- and Community-Level Interaction Insights into Carbon Utilization and Element Cycling Functions of Hydrothermarchaeota in Hydrothermal Sediment.</title>
        <authorList>
            <person name="Zhou Z."/>
            <person name="Liu Y."/>
            <person name="Xu W."/>
            <person name="Pan J."/>
            <person name="Luo Z.H."/>
            <person name="Li M."/>
        </authorList>
    </citation>
    <scope>NUCLEOTIDE SEQUENCE [LARGE SCALE GENOMIC DNA]</scope>
    <source>
        <strain evidence="2">HyVt-577</strain>
    </source>
</reference>
<gene>
    <name evidence="2" type="ORF">ENK44_11030</name>
</gene>
<comment type="caution">
    <text evidence="2">The sequence shown here is derived from an EMBL/GenBank/DDBJ whole genome shotgun (WGS) entry which is preliminary data.</text>
</comment>
<protein>
    <recommendedName>
        <fullName evidence="1">DUF4097 domain-containing protein</fullName>
    </recommendedName>
</protein>
<evidence type="ECO:0000259" key="1">
    <source>
        <dbReference type="Pfam" id="PF13349"/>
    </source>
</evidence>
<dbReference type="Pfam" id="PF13349">
    <property type="entry name" value="DUF4097"/>
    <property type="match status" value="1"/>
</dbReference>
<feature type="domain" description="DUF4097" evidence="1">
    <location>
        <begin position="97"/>
        <end position="261"/>
    </location>
</feature>
<dbReference type="PANTHER" id="PTHR34094">
    <property type="match status" value="1"/>
</dbReference>
<dbReference type="EMBL" id="DRQG01000105">
    <property type="protein sequence ID" value="HGY56229.1"/>
    <property type="molecule type" value="Genomic_DNA"/>
</dbReference>
<evidence type="ECO:0000313" key="2">
    <source>
        <dbReference type="EMBL" id="HGY56229.1"/>
    </source>
</evidence>
<dbReference type="Proteomes" id="UP000885779">
    <property type="component" value="Unassembled WGS sequence"/>
</dbReference>
<dbReference type="PANTHER" id="PTHR34094:SF1">
    <property type="entry name" value="PROTEIN FAM185A"/>
    <property type="match status" value="1"/>
</dbReference>
<sequence>MKKTILILLAMFLPVYLLAKTTFEESYKKIIPVKDKTGIEIRNTNGRVEISSWDRDEVEIIAYKKVQGEDKEKSRRYLSDIEIEIDDDEGMIEVDVDFPDKKEKSGGFFSWIFGNGGMNASVAFEVKVPRTFDLNIRSTNGSVSVADCRGHIRLKTVNGKITAQNVAGTLNAKSTNGKIKVYMTDVDPDEDMSLQTTNGSITLSLPADIRAEVEARTTNGRISCDFPLDKEGSATKHRLDGYINGGGALLYLKTLNGNISILKNEAE</sequence>
<organism evidence="2">
    <name type="scientific">Caldithrix abyssi</name>
    <dbReference type="NCBI Taxonomy" id="187145"/>
    <lineage>
        <taxon>Bacteria</taxon>
        <taxon>Pseudomonadati</taxon>
        <taxon>Calditrichota</taxon>
        <taxon>Calditrichia</taxon>
        <taxon>Calditrichales</taxon>
        <taxon>Calditrichaceae</taxon>
        <taxon>Caldithrix</taxon>
    </lineage>
</organism>
<name>A0A7V4U3K9_CALAY</name>
<dbReference type="InterPro" id="IPR025164">
    <property type="entry name" value="Toastrack_DUF4097"/>
</dbReference>
<accession>A0A7V4U3K9</accession>